<keyword evidence="1" id="KW-0548">Nucleotidyltransferase</keyword>
<dbReference type="EC" id="2.7.7.48" evidence="1"/>
<dbReference type="PANTHER" id="PTHR23079:SF55">
    <property type="entry name" value="RNA-DIRECTED RNA POLYMERASE"/>
    <property type="match status" value="1"/>
</dbReference>
<feature type="compositionally biased region" description="Polar residues" evidence="2">
    <location>
        <begin position="23"/>
        <end position="36"/>
    </location>
</feature>
<accession>A0ABR3A9D3</accession>
<evidence type="ECO:0000256" key="1">
    <source>
        <dbReference type="RuleBase" id="RU363098"/>
    </source>
</evidence>
<proteinExistence type="inferred from homology"/>
<organism evidence="4 5">
    <name type="scientific">Marasmius tenuissimus</name>
    <dbReference type="NCBI Taxonomy" id="585030"/>
    <lineage>
        <taxon>Eukaryota</taxon>
        <taxon>Fungi</taxon>
        <taxon>Dikarya</taxon>
        <taxon>Basidiomycota</taxon>
        <taxon>Agaricomycotina</taxon>
        <taxon>Agaricomycetes</taxon>
        <taxon>Agaricomycetidae</taxon>
        <taxon>Agaricales</taxon>
        <taxon>Marasmiineae</taxon>
        <taxon>Marasmiaceae</taxon>
        <taxon>Marasmius</taxon>
    </lineage>
</organism>
<sequence>MLSTGSPPTKFKPAQTKRRASEPIQSTRPTKIYKTSSDVERKPTGISEPFIVAHSPQLQQTFNDFNIPFGVQFELARVLANRSDDIGFAPWATLDLEETALRQDKYAGVGHKSHKELGLDGPGIDEESTSYYYGGKVDFIIRLEEAPDHSFHISLDKAIRAQSNKIKRRFGSTSLLRCKIPERLIKKGEQIIKFCERPVIIFDQVFRGFYAKDDSLFFFRTNETFHDGLVQVDPMSQETPLLDFLDWANSLQWNQGQKLSKWATRLSLVLSASVPGPLLDRKNIHLVNDIVSPPPDKSDMTDGCGTANLSFFTAIRERFNMKEAPSAIQFRIFGAKGMLLCDPRAEDSGEPKIWLRNSQIKIRFDPDKPVDLSHLTVDILRLARVRSPARLSVESMVNLHHNGVPTSVFVEILKRNLADTIEPLLDWGGSDSDTPAMLRLWHAVEQSENVITQRRARQDVTNIRFKGYNEQEKDLIGEDDLDGVGGVEGRHSTAWWPDPHSGCPSSIAETIMGLLSSAFTPRNNAVMRNKLYRLIQSKITRKCTKHNWEILESATAFAVPDPYGVLGPNEIHFKSSRREFVLENGSKTDIVTGDVLVWRNPCKLPTDVRKVQAVSHPELAGILDVVVFPIEGPRRLIDFLAGGDYDGDRIVVLWDSQFVTPFVNAPEKHSVEPLGIKECFSEETELVKTYYERFLCRSVPGRIKSVQKHLLDGLQDRFLIGMYSMRHDKFTYMHGLDDNSTVREAYMFCSVLDALKSGRKLLPDIRSQDMRYEHKDSVLRWKEVLEKLAPQDSSPPTFPSSTTIIPRNERLLGRFIMDELSKAAQNQYRQWMARTQSIFDSKSNTKDNIQSTFVCGADKDLLAPYFDLVALSTTRPKSRDALLHDLGLIKEHVQKMKDLFEKKNGGGTSFTSKHIVARQDALRSVSKEFCSHPQLEDLEAITDHQSLARVRASIAYDMCKSNTGQQFPWMVAYNELCSIKARASSSGFRSMVGDFADYMKLTKAATQT</sequence>
<name>A0ABR3A9D3_9AGAR</name>
<comment type="similarity">
    <text evidence="1">Belongs to the RdRP family.</text>
</comment>
<reference evidence="4 5" key="1">
    <citation type="submission" date="2024-05" db="EMBL/GenBank/DDBJ databases">
        <title>A draft genome resource for the thread blight pathogen Marasmius tenuissimus strain MS-2.</title>
        <authorList>
            <person name="Yulfo-Soto G.E."/>
            <person name="Baruah I.K."/>
            <person name="Amoako-Attah I."/>
            <person name="Bukari Y."/>
            <person name="Meinhardt L.W."/>
            <person name="Bailey B.A."/>
            <person name="Cohen S.P."/>
        </authorList>
    </citation>
    <scope>NUCLEOTIDE SEQUENCE [LARGE SCALE GENOMIC DNA]</scope>
    <source>
        <strain evidence="4 5">MS-2</strain>
    </source>
</reference>
<evidence type="ECO:0000259" key="3">
    <source>
        <dbReference type="Pfam" id="PF05183"/>
    </source>
</evidence>
<comment type="catalytic activity">
    <reaction evidence="1">
        <text>RNA(n) + a ribonucleoside 5'-triphosphate = RNA(n+1) + diphosphate</text>
        <dbReference type="Rhea" id="RHEA:21248"/>
        <dbReference type="Rhea" id="RHEA-COMP:14527"/>
        <dbReference type="Rhea" id="RHEA-COMP:17342"/>
        <dbReference type="ChEBI" id="CHEBI:33019"/>
        <dbReference type="ChEBI" id="CHEBI:61557"/>
        <dbReference type="ChEBI" id="CHEBI:140395"/>
        <dbReference type="EC" id="2.7.7.48"/>
    </reaction>
</comment>
<dbReference type="EMBL" id="JBBXMP010000011">
    <property type="protein sequence ID" value="KAL0069594.1"/>
    <property type="molecule type" value="Genomic_DNA"/>
</dbReference>
<keyword evidence="1" id="KW-0696">RNA-directed RNA polymerase</keyword>
<comment type="caution">
    <text evidence="4">The sequence shown here is derived from an EMBL/GenBank/DDBJ whole genome shotgun (WGS) entry which is preliminary data.</text>
</comment>
<dbReference type="Pfam" id="PF05183">
    <property type="entry name" value="RdRP"/>
    <property type="match status" value="1"/>
</dbReference>
<dbReference type="Proteomes" id="UP001437256">
    <property type="component" value="Unassembled WGS sequence"/>
</dbReference>
<gene>
    <name evidence="4" type="ORF">AAF712_003252</name>
</gene>
<keyword evidence="1" id="KW-0808">Transferase</keyword>
<feature type="domain" description="RDRP core" evidence="3">
    <location>
        <begin position="155"/>
        <end position="770"/>
    </location>
</feature>
<dbReference type="InterPro" id="IPR057596">
    <property type="entry name" value="RDRP_core"/>
</dbReference>
<evidence type="ECO:0000256" key="2">
    <source>
        <dbReference type="SAM" id="MobiDB-lite"/>
    </source>
</evidence>
<evidence type="ECO:0000313" key="4">
    <source>
        <dbReference type="EMBL" id="KAL0069594.1"/>
    </source>
</evidence>
<keyword evidence="1" id="KW-0694">RNA-binding</keyword>
<evidence type="ECO:0000313" key="5">
    <source>
        <dbReference type="Proteomes" id="UP001437256"/>
    </source>
</evidence>
<dbReference type="InterPro" id="IPR007855">
    <property type="entry name" value="RDRP"/>
</dbReference>
<keyword evidence="5" id="KW-1185">Reference proteome</keyword>
<dbReference type="PANTHER" id="PTHR23079">
    <property type="entry name" value="RNA-DEPENDENT RNA POLYMERASE"/>
    <property type="match status" value="1"/>
</dbReference>
<protein>
    <recommendedName>
        <fullName evidence="1">RNA-dependent RNA polymerase</fullName>
        <ecNumber evidence="1">2.7.7.48</ecNumber>
    </recommendedName>
</protein>
<feature type="region of interest" description="Disordered" evidence="2">
    <location>
        <begin position="1"/>
        <end position="39"/>
    </location>
</feature>